<dbReference type="InterPro" id="IPR036259">
    <property type="entry name" value="MFS_trans_sf"/>
</dbReference>
<dbReference type="GO" id="GO:0005886">
    <property type="term" value="C:plasma membrane"/>
    <property type="evidence" value="ECO:0007669"/>
    <property type="project" value="TreeGrafter"/>
</dbReference>
<evidence type="ECO:0000259" key="7">
    <source>
        <dbReference type="PROSITE" id="PS50850"/>
    </source>
</evidence>
<evidence type="ECO:0000256" key="6">
    <source>
        <dbReference type="SAM" id="Phobius"/>
    </source>
</evidence>
<feature type="transmembrane region" description="Helical" evidence="6">
    <location>
        <begin position="389"/>
        <end position="408"/>
    </location>
</feature>
<gene>
    <name evidence="8" type="ORF">FN846DRAFT_783159</name>
</gene>
<evidence type="ECO:0000313" key="9">
    <source>
        <dbReference type="Proteomes" id="UP000326924"/>
    </source>
</evidence>
<dbReference type="PROSITE" id="PS50850">
    <property type="entry name" value="MFS"/>
    <property type="match status" value="1"/>
</dbReference>
<evidence type="ECO:0000313" key="8">
    <source>
        <dbReference type="EMBL" id="KAA8897756.1"/>
    </source>
</evidence>
<dbReference type="InParanoid" id="A0A5J5EPW0"/>
<organism evidence="8 9">
    <name type="scientific">Sphaerosporella brunnea</name>
    <dbReference type="NCBI Taxonomy" id="1250544"/>
    <lineage>
        <taxon>Eukaryota</taxon>
        <taxon>Fungi</taxon>
        <taxon>Dikarya</taxon>
        <taxon>Ascomycota</taxon>
        <taxon>Pezizomycotina</taxon>
        <taxon>Pezizomycetes</taxon>
        <taxon>Pezizales</taxon>
        <taxon>Pyronemataceae</taxon>
        <taxon>Sphaerosporella</taxon>
    </lineage>
</organism>
<feature type="transmembrane region" description="Helical" evidence="6">
    <location>
        <begin position="207"/>
        <end position="227"/>
    </location>
</feature>
<dbReference type="Pfam" id="PF07690">
    <property type="entry name" value="MFS_1"/>
    <property type="match status" value="1"/>
</dbReference>
<dbReference type="PANTHER" id="PTHR23502">
    <property type="entry name" value="MAJOR FACILITATOR SUPERFAMILY"/>
    <property type="match status" value="1"/>
</dbReference>
<feature type="domain" description="Major facilitator superfamily (MFS) profile" evidence="7">
    <location>
        <begin position="75"/>
        <end position="524"/>
    </location>
</feature>
<dbReference type="CDD" id="cd17323">
    <property type="entry name" value="MFS_Tpo1_MDR_like"/>
    <property type="match status" value="1"/>
</dbReference>
<dbReference type="EMBL" id="VXIS01000193">
    <property type="protein sequence ID" value="KAA8897756.1"/>
    <property type="molecule type" value="Genomic_DNA"/>
</dbReference>
<reference evidence="8 9" key="1">
    <citation type="submission" date="2019-09" db="EMBL/GenBank/DDBJ databases">
        <title>Draft genome of the ectomycorrhizal ascomycete Sphaerosporella brunnea.</title>
        <authorList>
            <consortium name="DOE Joint Genome Institute"/>
            <person name="Benucci G.M."/>
            <person name="Marozzi G."/>
            <person name="Antonielli L."/>
            <person name="Sanchez S."/>
            <person name="Marco P."/>
            <person name="Wang X."/>
            <person name="Falini L.B."/>
            <person name="Barry K."/>
            <person name="Haridas S."/>
            <person name="Lipzen A."/>
            <person name="Labutti K."/>
            <person name="Grigoriev I.V."/>
            <person name="Murat C."/>
            <person name="Martin F."/>
            <person name="Albertini E."/>
            <person name="Donnini D."/>
            <person name="Bonito G."/>
        </authorList>
    </citation>
    <scope>NUCLEOTIDE SEQUENCE [LARGE SCALE GENOMIC DNA]</scope>
    <source>
        <strain evidence="8 9">Sb_GMNB300</strain>
    </source>
</reference>
<feature type="transmembrane region" description="Helical" evidence="6">
    <location>
        <begin position="447"/>
        <end position="470"/>
    </location>
</feature>
<feature type="transmembrane region" description="Helical" evidence="6">
    <location>
        <begin position="239"/>
        <end position="265"/>
    </location>
</feature>
<evidence type="ECO:0000256" key="4">
    <source>
        <dbReference type="ARBA" id="ARBA00022989"/>
    </source>
</evidence>
<feature type="transmembrane region" description="Helical" evidence="6">
    <location>
        <begin position="482"/>
        <end position="502"/>
    </location>
</feature>
<dbReference type="InterPro" id="IPR020846">
    <property type="entry name" value="MFS_dom"/>
</dbReference>
<evidence type="ECO:0000256" key="5">
    <source>
        <dbReference type="ARBA" id="ARBA00023136"/>
    </source>
</evidence>
<proteinExistence type="inferred from homology"/>
<keyword evidence="5 6" id="KW-0472">Membrane</keyword>
<comment type="subcellular location">
    <subcellularLocation>
        <location evidence="1">Membrane</location>
        <topology evidence="1">Multi-pass membrane protein</topology>
    </subcellularLocation>
</comment>
<accession>A0A5J5EPW0</accession>
<keyword evidence="4 6" id="KW-1133">Transmembrane helix</keyword>
<comment type="caution">
    <text evidence="8">The sequence shown here is derived from an EMBL/GenBank/DDBJ whole genome shotgun (WGS) entry which is preliminary data.</text>
</comment>
<sequence length="524" mass="58031">MEGPHGKDTEALEQVCSLNIQRVQSSRLRGEGLPEEDELRVGIESKIEGEEKLKRRVIGFSPGDPEDPRNWSHGRKWFITTAGILAVSNSTFASSLPSGSLPFIKADFGVSTNELMILTISLFLMGYVVGPIGFAPMSEYYGRRGVTLIAFGWFVIGSICCAVSPNIEALLIFRFLTGIGASAPMSVTGGVFADIWQDPQSRGRNMAIFSAVTMIGPTLAPIIGGFVSVSRLGWRMVFWIQVMVACLSFIPLWFCPETFAPILLLRKAARLRAQGETDVIAPLELEDRSLRTSLKTTLSRPFRMFWFEGIVLLVSLFLGFIYAVFYIFFQSYPLIYSGIYHFRPGISGLPFIPIGVGAGCSYLFVLAWDRHLKGKESRGEAFSCEYRRLPLACIGGPLCVSGMFWQAWTARADVHWMVPTMSGVPFGCGFTMLFISFLNYLTDFYEIYAASALAACSMCRSLLGAAFPLFSQQMYHGLGINWASSLLAFLGLAMSVCPFLFIHYGECFLPPPPPLFYPTCGYYS</sequence>
<dbReference type="PANTHER" id="PTHR23502:SF74">
    <property type="entry name" value="MAJOR FACILITATOR SUPERFAMILY (MFS) PROFILE DOMAIN-CONTAINING PROTEIN"/>
    <property type="match status" value="1"/>
</dbReference>
<keyword evidence="9" id="KW-1185">Reference proteome</keyword>
<keyword evidence="3 6" id="KW-0812">Transmembrane</keyword>
<dbReference type="FunFam" id="1.20.1250.20:FF:000082">
    <property type="entry name" value="MFS multidrug transporter, putative"/>
    <property type="match status" value="1"/>
</dbReference>
<feature type="transmembrane region" description="Helical" evidence="6">
    <location>
        <begin position="414"/>
        <end position="435"/>
    </location>
</feature>
<dbReference type="Gene3D" id="1.20.1250.20">
    <property type="entry name" value="MFS general substrate transporter like domains"/>
    <property type="match status" value="1"/>
</dbReference>
<feature type="transmembrane region" description="Helical" evidence="6">
    <location>
        <begin position="171"/>
        <end position="195"/>
    </location>
</feature>
<feature type="transmembrane region" description="Helical" evidence="6">
    <location>
        <begin position="305"/>
        <end position="329"/>
    </location>
</feature>
<feature type="transmembrane region" description="Helical" evidence="6">
    <location>
        <begin position="349"/>
        <end position="368"/>
    </location>
</feature>
<feature type="transmembrane region" description="Helical" evidence="6">
    <location>
        <begin position="115"/>
        <end position="134"/>
    </location>
</feature>
<evidence type="ECO:0000256" key="2">
    <source>
        <dbReference type="ARBA" id="ARBA00008335"/>
    </source>
</evidence>
<name>A0A5J5EPW0_9PEZI</name>
<protein>
    <submittedName>
        <fullName evidence="8">Major facilitator superfamily domain-containing protein</fullName>
    </submittedName>
</protein>
<dbReference type="GO" id="GO:0022857">
    <property type="term" value="F:transmembrane transporter activity"/>
    <property type="evidence" value="ECO:0007669"/>
    <property type="project" value="InterPro"/>
</dbReference>
<feature type="transmembrane region" description="Helical" evidence="6">
    <location>
        <begin position="146"/>
        <end position="165"/>
    </location>
</feature>
<dbReference type="AlphaFoldDB" id="A0A5J5EPW0"/>
<feature type="transmembrane region" description="Helical" evidence="6">
    <location>
        <begin position="77"/>
        <end position="95"/>
    </location>
</feature>
<evidence type="ECO:0000256" key="1">
    <source>
        <dbReference type="ARBA" id="ARBA00004141"/>
    </source>
</evidence>
<comment type="similarity">
    <text evidence="2">Belongs to the major facilitator superfamily.</text>
</comment>
<dbReference type="Proteomes" id="UP000326924">
    <property type="component" value="Unassembled WGS sequence"/>
</dbReference>
<evidence type="ECO:0000256" key="3">
    <source>
        <dbReference type="ARBA" id="ARBA00022692"/>
    </source>
</evidence>
<dbReference type="SUPFAM" id="SSF103473">
    <property type="entry name" value="MFS general substrate transporter"/>
    <property type="match status" value="1"/>
</dbReference>
<dbReference type="OrthoDB" id="5141738at2759"/>
<dbReference type="InterPro" id="IPR011701">
    <property type="entry name" value="MFS"/>
</dbReference>